<feature type="transmembrane region" description="Helical" evidence="2">
    <location>
        <begin position="6"/>
        <end position="25"/>
    </location>
</feature>
<dbReference type="STRING" id="1076256.A0A2H3CFT3"/>
<organism evidence="3 4">
    <name type="scientific">Armillaria solidipes</name>
    <dbReference type="NCBI Taxonomy" id="1076256"/>
    <lineage>
        <taxon>Eukaryota</taxon>
        <taxon>Fungi</taxon>
        <taxon>Dikarya</taxon>
        <taxon>Basidiomycota</taxon>
        <taxon>Agaricomycotina</taxon>
        <taxon>Agaricomycetes</taxon>
        <taxon>Agaricomycetidae</taxon>
        <taxon>Agaricales</taxon>
        <taxon>Marasmiineae</taxon>
        <taxon>Physalacriaceae</taxon>
        <taxon>Armillaria</taxon>
    </lineage>
</organism>
<dbReference type="InterPro" id="IPR018624">
    <property type="entry name" value="Sec66"/>
</dbReference>
<feature type="region of interest" description="Disordered" evidence="1">
    <location>
        <begin position="176"/>
        <end position="241"/>
    </location>
</feature>
<keyword evidence="2" id="KW-0812">Transmembrane</keyword>
<evidence type="ECO:0008006" key="5">
    <source>
        <dbReference type="Google" id="ProtNLM"/>
    </source>
</evidence>
<keyword evidence="4" id="KW-1185">Reference proteome</keyword>
<reference evidence="4" key="1">
    <citation type="journal article" date="2017" name="Nat. Ecol. Evol.">
        <title>Genome expansion and lineage-specific genetic innovations in the forest pathogenic fungi Armillaria.</title>
        <authorList>
            <person name="Sipos G."/>
            <person name="Prasanna A.N."/>
            <person name="Walter M.C."/>
            <person name="O'Connor E."/>
            <person name="Balint B."/>
            <person name="Krizsan K."/>
            <person name="Kiss B."/>
            <person name="Hess J."/>
            <person name="Varga T."/>
            <person name="Slot J."/>
            <person name="Riley R."/>
            <person name="Boka B."/>
            <person name="Rigling D."/>
            <person name="Barry K."/>
            <person name="Lee J."/>
            <person name="Mihaltcheva S."/>
            <person name="LaButti K."/>
            <person name="Lipzen A."/>
            <person name="Waldron R."/>
            <person name="Moloney N.M."/>
            <person name="Sperisen C."/>
            <person name="Kredics L."/>
            <person name="Vagvoelgyi C."/>
            <person name="Patrignani A."/>
            <person name="Fitzpatrick D."/>
            <person name="Nagy I."/>
            <person name="Doyle S."/>
            <person name="Anderson J.B."/>
            <person name="Grigoriev I.V."/>
            <person name="Gueldener U."/>
            <person name="Muensterkoetter M."/>
            <person name="Nagy L.G."/>
        </authorList>
    </citation>
    <scope>NUCLEOTIDE SEQUENCE [LARGE SCALE GENOMIC DNA]</scope>
    <source>
        <strain evidence="4">28-4</strain>
    </source>
</reference>
<protein>
    <recommendedName>
        <fullName evidence="5">Translocation protein sec66</fullName>
    </recommendedName>
</protein>
<dbReference type="PANTHER" id="PTHR28229">
    <property type="entry name" value="TRANSLOCATION PROTEIN SEC66"/>
    <property type="match status" value="1"/>
</dbReference>
<dbReference type="Proteomes" id="UP000218334">
    <property type="component" value="Unassembled WGS sequence"/>
</dbReference>
<proteinExistence type="predicted"/>
<dbReference type="GO" id="GO:0031207">
    <property type="term" value="C:Sec62/Sec63 complex"/>
    <property type="evidence" value="ECO:0007669"/>
    <property type="project" value="InterPro"/>
</dbReference>
<keyword evidence="2" id="KW-0472">Membrane</keyword>
<dbReference type="PANTHER" id="PTHR28229:SF1">
    <property type="entry name" value="TRANSLOCATION PROTEIN SEC66"/>
    <property type="match status" value="1"/>
</dbReference>
<evidence type="ECO:0000313" key="4">
    <source>
        <dbReference type="Proteomes" id="UP000218334"/>
    </source>
</evidence>
<name>A0A2H3CFT3_9AGAR</name>
<dbReference type="AlphaFoldDB" id="A0A2H3CFT3"/>
<evidence type="ECO:0000313" key="3">
    <source>
        <dbReference type="EMBL" id="PBK78072.1"/>
    </source>
</evidence>
<accession>A0A2H3CFT3</accession>
<evidence type="ECO:0000256" key="2">
    <source>
        <dbReference type="SAM" id="Phobius"/>
    </source>
</evidence>
<sequence length="241" mass="26287">MASILVPFAYIIVVFGALFIFSHYYRKHTSAQTFEPYFPSHPERNTYVTLLQKTDPPTPDALLKAALVRRAVADVHRVIRIREDKPALQNLLQKGSVGDELWNSLLAAERELEGEVMEVVTEANSFLEGWGQMIFGTANEIIANDKIRATLEQIPQNKADLEMKYGVKAHLVPTLPPPAPAAPSSISPKTSAASISTTSPKSTNGLQPPPPSNSAESIASSDGEGSQKSPSKNAKKNKKRK</sequence>
<keyword evidence="2" id="KW-1133">Transmembrane helix</keyword>
<dbReference type="GO" id="GO:0031204">
    <property type="term" value="P:post-translational protein targeting to membrane, translocation"/>
    <property type="evidence" value="ECO:0007669"/>
    <property type="project" value="InterPro"/>
</dbReference>
<feature type="compositionally biased region" description="Low complexity" evidence="1">
    <location>
        <begin position="182"/>
        <end position="203"/>
    </location>
</feature>
<dbReference type="EMBL" id="KZ293415">
    <property type="protein sequence ID" value="PBK78072.1"/>
    <property type="molecule type" value="Genomic_DNA"/>
</dbReference>
<evidence type="ECO:0000256" key="1">
    <source>
        <dbReference type="SAM" id="MobiDB-lite"/>
    </source>
</evidence>
<feature type="compositionally biased region" description="Polar residues" evidence="1">
    <location>
        <begin position="213"/>
        <end position="227"/>
    </location>
</feature>
<dbReference type="Pfam" id="PF09802">
    <property type="entry name" value="Sec66"/>
    <property type="match status" value="1"/>
</dbReference>
<gene>
    <name evidence="3" type="ORF">ARMSODRAFT_946939</name>
</gene>